<evidence type="ECO:0000259" key="12">
    <source>
        <dbReference type="Pfam" id="PF10394"/>
    </source>
</evidence>
<reference evidence="14 15" key="1">
    <citation type="journal article" date="2018" name="Sci. Rep.">
        <title>Comparative analysis of the Pocillopora damicornis genome highlights role of immune system in coral evolution.</title>
        <authorList>
            <person name="Cunning R."/>
            <person name="Bay R.A."/>
            <person name="Gillette P."/>
            <person name="Baker A.C."/>
            <person name="Traylor-Knowles N."/>
        </authorList>
    </citation>
    <scope>NUCLEOTIDE SEQUENCE [LARGE SCALE GENOMIC DNA]</scope>
    <source>
        <strain evidence="14">RSMAS</strain>
        <tissue evidence="14">Whole animal</tissue>
    </source>
</reference>
<feature type="region of interest" description="Interaction with histone H4 N-terminus" evidence="10">
    <location>
        <begin position="57"/>
        <end position="59"/>
    </location>
</feature>
<comment type="subcellular location">
    <subcellularLocation>
        <location evidence="1">Nucleus</location>
    </subcellularLocation>
</comment>
<dbReference type="PIRSF" id="PIRSF038084">
    <property type="entry name" value="HAT-B_cat"/>
    <property type="match status" value="1"/>
</dbReference>
<dbReference type="InterPro" id="IPR017380">
    <property type="entry name" value="Hist_AcTrfase_B-typ_cat-su"/>
</dbReference>
<dbReference type="GO" id="GO:0004402">
    <property type="term" value="F:histone acetyltransferase activity"/>
    <property type="evidence" value="ECO:0007669"/>
    <property type="project" value="InterPro"/>
</dbReference>
<sequence>ESARTGNMDVSMADQALTRYKCDSNTAVRFKLVQCENDVFDKGKEFHPTFSHQYFGDNETIFGYSNLEVQLYYHAGSLLTYIGMKHDGQVNSKGLEPDPVMSIVAERYPAGFLTNLDQFIAKLPGEGKFRPMGELLHSYKQNDAEYEMYQADITTPRLRDYHERLQTFLLWFIDASSYIDTDDERWHFFILFEKRKEAGETLYSLVGYMTVYQYYAYPDKIRPRISQMLILPPFKRQGHGAQMLQTVDRFYIKDPQVLDITVEDPSFDFLRLRDYVDALACINLSAFSQENLRNGFSGEMVKEAREKLKINKIQCRRVYEILRLRVTDLSNAEDYKSYRLEVKKRLNVPFQKEKADMEKLKLILKPEELTATVNMQTPQERMQHLEQLYQELESHYKKTLERIAAS</sequence>
<feature type="site" description="Interaction with histone H4 N-terminus" evidence="11">
    <location>
        <position position="186"/>
    </location>
</feature>
<dbReference type="InterPro" id="IPR037113">
    <property type="entry name" value="Hat1_N_sf"/>
</dbReference>
<dbReference type="Pfam" id="PF10394">
    <property type="entry name" value="Hat1_N"/>
    <property type="match status" value="1"/>
</dbReference>
<proteinExistence type="inferred from homology"/>
<feature type="domain" description="Histone acetyl transferase HAT1 N-terminal" evidence="12">
    <location>
        <begin position="20"/>
        <end position="174"/>
    </location>
</feature>
<dbReference type="GO" id="GO:0042393">
    <property type="term" value="F:histone binding"/>
    <property type="evidence" value="ECO:0007669"/>
    <property type="project" value="InterPro"/>
</dbReference>
<comment type="catalytic activity">
    <reaction evidence="8">
        <text>L-lysyl-[protein] + acetyl-CoA = N(6)-acetyl-L-lysyl-[protein] + CoA + H(+)</text>
        <dbReference type="Rhea" id="RHEA:45948"/>
        <dbReference type="Rhea" id="RHEA-COMP:9752"/>
        <dbReference type="Rhea" id="RHEA-COMP:10731"/>
        <dbReference type="ChEBI" id="CHEBI:15378"/>
        <dbReference type="ChEBI" id="CHEBI:29969"/>
        <dbReference type="ChEBI" id="CHEBI:57287"/>
        <dbReference type="ChEBI" id="CHEBI:57288"/>
        <dbReference type="ChEBI" id="CHEBI:61930"/>
        <dbReference type="EC" id="2.3.1.48"/>
    </reaction>
</comment>
<keyword evidence="5" id="KW-0808">Transferase</keyword>
<feature type="active site" description="Proton donor/acceptor" evidence="9">
    <location>
        <position position="263"/>
    </location>
</feature>
<dbReference type="EC" id="2.3.1.48" evidence="3"/>
<evidence type="ECO:0000256" key="3">
    <source>
        <dbReference type="ARBA" id="ARBA00013184"/>
    </source>
</evidence>
<dbReference type="Gene3D" id="3.40.630.30">
    <property type="match status" value="1"/>
</dbReference>
<dbReference type="SUPFAM" id="SSF55729">
    <property type="entry name" value="Acyl-CoA N-acyltransferases (Nat)"/>
    <property type="match status" value="1"/>
</dbReference>
<keyword evidence="6" id="KW-0539">Nucleus</keyword>
<dbReference type="Gene3D" id="1.10.10.390">
    <property type="match status" value="1"/>
</dbReference>
<dbReference type="GO" id="GO:0031509">
    <property type="term" value="P:subtelomeric heterochromatin formation"/>
    <property type="evidence" value="ECO:0007669"/>
    <property type="project" value="InterPro"/>
</dbReference>
<evidence type="ECO:0000256" key="4">
    <source>
        <dbReference type="ARBA" id="ARBA00021268"/>
    </source>
</evidence>
<dbReference type="FunFam" id="1.10.10.390:FF:000001">
    <property type="entry name" value="Histone acetyltransferase type B catalytic subunit"/>
    <property type="match status" value="1"/>
</dbReference>
<dbReference type="PANTHER" id="PTHR12046">
    <property type="entry name" value="HISTONE ACETYLTRANSFERASE TYPE B CATALYTIC SUBUNIT"/>
    <property type="match status" value="1"/>
</dbReference>
<evidence type="ECO:0000256" key="6">
    <source>
        <dbReference type="ARBA" id="ARBA00023242"/>
    </source>
</evidence>
<keyword evidence="15" id="KW-1185">Reference proteome</keyword>
<dbReference type="InterPro" id="IPR013523">
    <property type="entry name" value="Hist_AcTrfase_HAT1_C"/>
</dbReference>
<dbReference type="InterPro" id="IPR016181">
    <property type="entry name" value="Acyl_CoA_acyltransferase"/>
</dbReference>
<dbReference type="Gene3D" id="3.90.360.10">
    <property type="entry name" value="Histone acetyl transferase 1 (HAT1), N-terminal domain"/>
    <property type="match status" value="1"/>
</dbReference>
<evidence type="ECO:0000256" key="1">
    <source>
        <dbReference type="ARBA" id="ARBA00004123"/>
    </source>
</evidence>
<accession>A0A3M6TW42</accession>
<evidence type="ECO:0000256" key="7">
    <source>
        <dbReference type="ARBA" id="ARBA00023315"/>
    </source>
</evidence>
<evidence type="ECO:0000259" key="13">
    <source>
        <dbReference type="Pfam" id="PF21183"/>
    </source>
</evidence>
<feature type="non-terminal residue" evidence="14">
    <location>
        <position position="1"/>
    </location>
</feature>
<dbReference type="InterPro" id="IPR019467">
    <property type="entry name" value="Hat1_N"/>
</dbReference>
<evidence type="ECO:0000256" key="8">
    <source>
        <dbReference type="ARBA" id="ARBA00048017"/>
    </source>
</evidence>
<dbReference type="Pfam" id="PF21183">
    <property type="entry name" value="HAT1_C"/>
    <property type="match status" value="1"/>
</dbReference>
<dbReference type="GO" id="GO:0005634">
    <property type="term" value="C:nucleus"/>
    <property type="evidence" value="ECO:0007669"/>
    <property type="project" value="UniProtKB-SubCell"/>
</dbReference>
<feature type="domain" description="Histone acetyltransferase type B catalytic subunit C-terminal" evidence="13">
    <location>
        <begin position="273"/>
        <end position="324"/>
    </location>
</feature>
<evidence type="ECO:0000256" key="9">
    <source>
        <dbReference type="PIRSR" id="PIRSR038084-1"/>
    </source>
</evidence>
<evidence type="ECO:0000313" key="14">
    <source>
        <dbReference type="EMBL" id="RMX45489.1"/>
    </source>
</evidence>
<dbReference type="OrthoDB" id="10253098at2759"/>
<evidence type="ECO:0000256" key="10">
    <source>
        <dbReference type="PIRSR" id="PIRSR038084-2"/>
    </source>
</evidence>
<dbReference type="GO" id="GO:0000781">
    <property type="term" value="C:chromosome, telomeric region"/>
    <property type="evidence" value="ECO:0007669"/>
    <property type="project" value="GOC"/>
</dbReference>
<dbReference type="InterPro" id="IPR048776">
    <property type="entry name" value="HAT1_C"/>
</dbReference>
<gene>
    <name evidence="14" type="ORF">pdam_00008453</name>
</gene>
<dbReference type="EMBL" id="RCHS01002817">
    <property type="protein sequence ID" value="RMX45489.1"/>
    <property type="molecule type" value="Genomic_DNA"/>
</dbReference>
<evidence type="ECO:0000256" key="5">
    <source>
        <dbReference type="ARBA" id="ARBA00022679"/>
    </source>
</evidence>
<evidence type="ECO:0000256" key="11">
    <source>
        <dbReference type="PIRSR" id="PIRSR038084-3"/>
    </source>
</evidence>
<feature type="region of interest" description="Interaction with histone H4 N-terminus" evidence="10">
    <location>
        <begin position="212"/>
        <end position="214"/>
    </location>
</feature>
<comment type="caution">
    <text evidence="14">The sequence shown here is derived from an EMBL/GenBank/DDBJ whole genome shotgun (WGS) entry which is preliminary data.</text>
</comment>
<evidence type="ECO:0000313" key="15">
    <source>
        <dbReference type="Proteomes" id="UP000275408"/>
    </source>
</evidence>
<dbReference type="STRING" id="46731.A0A3M6TW42"/>
<keyword evidence="7" id="KW-0012">Acyltransferase</keyword>
<name>A0A3M6TW42_POCDA</name>
<comment type="similarity">
    <text evidence="2">Belongs to the HAT1 family.</text>
</comment>
<evidence type="ECO:0000256" key="2">
    <source>
        <dbReference type="ARBA" id="ARBA00010543"/>
    </source>
</evidence>
<dbReference type="Proteomes" id="UP000275408">
    <property type="component" value="Unassembled WGS sequence"/>
</dbReference>
<protein>
    <recommendedName>
        <fullName evidence="4">Histone acetyltransferase type B catalytic subunit</fullName>
        <ecNumber evidence="3">2.3.1.48</ecNumber>
    </recommendedName>
</protein>
<organism evidence="14 15">
    <name type="scientific">Pocillopora damicornis</name>
    <name type="common">Cauliflower coral</name>
    <name type="synonym">Millepora damicornis</name>
    <dbReference type="NCBI Taxonomy" id="46731"/>
    <lineage>
        <taxon>Eukaryota</taxon>
        <taxon>Metazoa</taxon>
        <taxon>Cnidaria</taxon>
        <taxon>Anthozoa</taxon>
        <taxon>Hexacorallia</taxon>
        <taxon>Scleractinia</taxon>
        <taxon>Astrocoeniina</taxon>
        <taxon>Pocilloporidae</taxon>
        <taxon>Pocillopora</taxon>
    </lineage>
</organism>
<dbReference type="AlphaFoldDB" id="A0A3M6TW42"/>